<feature type="transmembrane region" description="Helical" evidence="1">
    <location>
        <begin position="35"/>
        <end position="51"/>
    </location>
</feature>
<sequence length="224" mass="25676">MDQTRVKNLIKSLIELISFHIFAVGFVLTHHLPSTAINYYLLVLIAMIALYKEFMLPLKPNQFFSGFYSLIFILIAAFGYKSMNPYVSILIFAQLFFLFVTKYIPQKYNLASIVIKDFVVPCFVSIAILFYYAHFISIHFVVPLLLVNIIAIMITYFDGEMNSYIQIIVTAVATLILFLLGYLNIFSTIAVIAFTLITVLLKIFNKFATNNVVYRFIGNILLII</sequence>
<dbReference type="eggNOG" id="ENOG5030A2Z">
    <property type="taxonomic scope" value="Bacteria"/>
</dbReference>
<accession>A0A0R1SDN2</accession>
<keyword evidence="1" id="KW-1133">Transmembrane helix</keyword>
<organism evidence="2 3">
    <name type="scientific">Companilactobacillus versmoldensis DSM 14857 = KCTC 3814</name>
    <dbReference type="NCBI Taxonomy" id="1423815"/>
    <lineage>
        <taxon>Bacteria</taxon>
        <taxon>Bacillati</taxon>
        <taxon>Bacillota</taxon>
        <taxon>Bacilli</taxon>
        <taxon>Lactobacillales</taxon>
        <taxon>Lactobacillaceae</taxon>
        <taxon>Companilactobacillus</taxon>
    </lineage>
</organism>
<dbReference type="OrthoDB" id="2283983at2"/>
<feature type="transmembrane region" description="Helical" evidence="1">
    <location>
        <begin position="138"/>
        <end position="157"/>
    </location>
</feature>
<keyword evidence="3" id="KW-1185">Reference proteome</keyword>
<evidence type="ECO:0000313" key="2">
    <source>
        <dbReference type="EMBL" id="KRL66777.1"/>
    </source>
</evidence>
<dbReference type="AlphaFoldDB" id="A0A0R1SDN2"/>
<keyword evidence="1" id="KW-0812">Transmembrane</keyword>
<feature type="transmembrane region" description="Helical" evidence="1">
    <location>
        <begin position="113"/>
        <end position="132"/>
    </location>
</feature>
<proteinExistence type="predicted"/>
<dbReference type="EMBL" id="AZFA01000011">
    <property type="protein sequence ID" value="KRL66777.1"/>
    <property type="molecule type" value="Genomic_DNA"/>
</dbReference>
<feature type="transmembrane region" description="Helical" evidence="1">
    <location>
        <begin position="12"/>
        <end position="29"/>
    </location>
</feature>
<name>A0A0R1SDN2_9LACO</name>
<evidence type="ECO:0000313" key="3">
    <source>
        <dbReference type="Proteomes" id="UP000051647"/>
    </source>
</evidence>
<protein>
    <submittedName>
        <fullName evidence="2">Uncharacterized protein</fullName>
    </submittedName>
</protein>
<comment type="caution">
    <text evidence="2">The sequence shown here is derived from an EMBL/GenBank/DDBJ whole genome shotgun (WGS) entry which is preliminary data.</text>
</comment>
<keyword evidence="1" id="KW-0472">Membrane</keyword>
<feature type="transmembrane region" description="Helical" evidence="1">
    <location>
        <begin position="86"/>
        <end position="104"/>
    </location>
</feature>
<gene>
    <name evidence="2" type="ORF">FC27_GL000382</name>
</gene>
<feature type="transmembrane region" description="Helical" evidence="1">
    <location>
        <begin position="189"/>
        <end position="205"/>
    </location>
</feature>
<reference evidence="2 3" key="1">
    <citation type="journal article" date="2015" name="Genome Announc.">
        <title>Expanding the biotechnology potential of lactobacilli through comparative genomics of 213 strains and associated genera.</title>
        <authorList>
            <person name="Sun Z."/>
            <person name="Harris H.M."/>
            <person name="McCann A."/>
            <person name="Guo C."/>
            <person name="Argimon S."/>
            <person name="Zhang W."/>
            <person name="Yang X."/>
            <person name="Jeffery I.B."/>
            <person name="Cooney J.C."/>
            <person name="Kagawa T.F."/>
            <person name="Liu W."/>
            <person name="Song Y."/>
            <person name="Salvetti E."/>
            <person name="Wrobel A."/>
            <person name="Rasinkangas P."/>
            <person name="Parkhill J."/>
            <person name="Rea M.C."/>
            <person name="O'Sullivan O."/>
            <person name="Ritari J."/>
            <person name="Douillard F.P."/>
            <person name="Paul Ross R."/>
            <person name="Yang R."/>
            <person name="Briner A.E."/>
            <person name="Felis G.E."/>
            <person name="de Vos W.M."/>
            <person name="Barrangou R."/>
            <person name="Klaenhammer T.R."/>
            <person name="Caufield P.W."/>
            <person name="Cui Y."/>
            <person name="Zhang H."/>
            <person name="O'Toole P.W."/>
        </authorList>
    </citation>
    <scope>NUCLEOTIDE SEQUENCE [LARGE SCALE GENOMIC DNA]</scope>
    <source>
        <strain evidence="2 3">DSM 14857</strain>
    </source>
</reference>
<dbReference type="Proteomes" id="UP000051647">
    <property type="component" value="Unassembled WGS sequence"/>
</dbReference>
<dbReference type="RefSeq" id="WP_010623399.1">
    <property type="nucleotide sequence ID" value="NZ_AZFA01000011.1"/>
</dbReference>
<dbReference type="PATRIC" id="fig|1423815.3.peg.389"/>
<feature type="transmembrane region" description="Helical" evidence="1">
    <location>
        <begin position="164"/>
        <end position="183"/>
    </location>
</feature>
<evidence type="ECO:0000256" key="1">
    <source>
        <dbReference type="SAM" id="Phobius"/>
    </source>
</evidence>
<feature type="transmembrane region" description="Helical" evidence="1">
    <location>
        <begin position="63"/>
        <end position="80"/>
    </location>
</feature>